<reference evidence="1" key="1">
    <citation type="journal article" date="2023" name="G3 (Bethesda)">
        <title>A reference genome for the long-term kleptoplast-retaining sea slug Elysia crispata morphotype clarki.</title>
        <authorList>
            <person name="Eastman K.E."/>
            <person name="Pendleton A.L."/>
            <person name="Shaikh M.A."/>
            <person name="Suttiyut T."/>
            <person name="Ogas R."/>
            <person name="Tomko P."/>
            <person name="Gavelis G."/>
            <person name="Widhalm J.R."/>
            <person name="Wisecaver J.H."/>
        </authorList>
    </citation>
    <scope>NUCLEOTIDE SEQUENCE</scope>
    <source>
        <strain evidence="1">ECLA1</strain>
    </source>
</reference>
<gene>
    <name evidence="1" type="ORF">RRG08_011513</name>
</gene>
<proteinExistence type="predicted"/>
<sequence length="145" mass="16640">MITQAPPEVALGLDLHACSGDRRRAQIYRGSVSLQWKRTAPCCHHLQRWHVYLRAINELVNLGTNRYILEKINPILFTLKKSFVAKHLLIYLCEFGDEFTPEGLTLGKDNYNFPDGSRKGTQTGVIHMQERAIIMNIKQDLFSEV</sequence>
<dbReference type="EMBL" id="JAWDGP010001158">
    <property type="protein sequence ID" value="KAK3793982.1"/>
    <property type="molecule type" value="Genomic_DNA"/>
</dbReference>
<dbReference type="AlphaFoldDB" id="A0AAE1E4R5"/>
<comment type="caution">
    <text evidence="1">The sequence shown here is derived from an EMBL/GenBank/DDBJ whole genome shotgun (WGS) entry which is preliminary data.</text>
</comment>
<protein>
    <submittedName>
        <fullName evidence="1">Uncharacterized protein</fullName>
    </submittedName>
</protein>
<evidence type="ECO:0000313" key="1">
    <source>
        <dbReference type="EMBL" id="KAK3793982.1"/>
    </source>
</evidence>
<dbReference type="Proteomes" id="UP001283361">
    <property type="component" value="Unassembled WGS sequence"/>
</dbReference>
<accession>A0AAE1E4R5</accession>
<keyword evidence="2" id="KW-1185">Reference proteome</keyword>
<evidence type="ECO:0000313" key="2">
    <source>
        <dbReference type="Proteomes" id="UP001283361"/>
    </source>
</evidence>
<name>A0AAE1E4R5_9GAST</name>
<organism evidence="1 2">
    <name type="scientific">Elysia crispata</name>
    <name type="common">lettuce slug</name>
    <dbReference type="NCBI Taxonomy" id="231223"/>
    <lineage>
        <taxon>Eukaryota</taxon>
        <taxon>Metazoa</taxon>
        <taxon>Spiralia</taxon>
        <taxon>Lophotrochozoa</taxon>
        <taxon>Mollusca</taxon>
        <taxon>Gastropoda</taxon>
        <taxon>Heterobranchia</taxon>
        <taxon>Euthyneura</taxon>
        <taxon>Panpulmonata</taxon>
        <taxon>Sacoglossa</taxon>
        <taxon>Placobranchoidea</taxon>
        <taxon>Plakobranchidae</taxon>
        <taxon>Elysia</taxon>
    </lineage>
</organism>